<evidence type="ECO:0000313" key="8">
    <source>
        <dbReference type="Proteomes" id="UP000071778"/>
    </source>
</evidence>
<dbReference type="Proteomes" id="UP000071778">
    <property type="component" value="Chromosome"/>
</dbReference>
<dbReference type="RefSeq" id="WP_061532069.1">
    <property type="nucleotide sequence ID" value="NZ_CP013233.1"/>
</dbReference>
<feature type="chain" id="PRO_5007277128" evidence="5">
    <location>
        <begin position="27"/>
        <end position="355"/>
    </location>
</feature>
<evidence type="ECO:0000313" key="7">
    <source>
        <dbReference type="EMBL" id="AMP08223.1"/>
    </source>
</evidence>
<reference evidence="7 8" key="1">
    <citation type="submission" date="2015-11" db="EMBL/GenBank/DDBJ databases">
        <title>Exploring the genomic traits of fungus-feeding bacterial genus Collimonas.</title>
        <authorList>
            <person name="Song C."/>
            <person name="Schmidt R."/>
            <person name="de Jager V."/>
            <person name="Krzyzanowska D."/>
            <person name="Jongedijk E."/>
            <person name="Cankar K."/>
            <person name="Beekwilder J."/>
            <person name="van Veen A."/>
            <person name="de Boer W."/>
            <person name="van Veen J.A."/>
            <person name="Garbeva P."/>
        </authorList>
    </citation>
    <scope>NUCLEOTIDE SEQUENCE [LARGE SCALE GENOMIC DNA]</scope>
    <source>
        <strain evidence="7 8">Ter282</strain>
    </source>
</reference>
<feature type="signal peptide" evidence="5">
    <location>
        <begin position="1"/>
        <end position="26"/>
    </location>
</feature>
<accession>A0A127PKT4</accession>
<dbReference type="GO" id="GO:0006865">
    <property type="term" value="P:amino acid transport"/>
    <property type="evidence" value="ECO:0007669"/>
    <property type="project" value="TreeGrafter"/>
</dbReference>
<proteinExistence type="inferred from homology"/>
<gene>
    <name evidence="7" type="ORF">CAter282_0407</name>
</gene>
<dbReference type="Gene3D" id="3.40.190.10">
    <property type="entry name" value="Periplasmic binding protein-like II"/>
    <property type="match status" value="2"/>
</dbReference>
<dbReference type="PATRIC" id="fig|279058.17.peg.443"/>
<name>A0A127PKT4_9BURK</name>
<dbReference type="SUPFAM" id="SSF53850">
    <property type="entry name" value="Periplasmic binding protein-like II"/>
    <property type="match status" value="1"/>
</dbReference>
<keyword evidence="3 5" id="KW-0732">Signal</keyword>
<dbReference type="AlphaFoldDB" id="A0A127PKT4"/>
<dbReference type="CDD" id="cd13692">
    <property type="entry name" value="PBP2_BztA"/>
    <property type="match status" value="1"/>
</dbReference>
<sequence length="355" mass="38248">MKTSICSLSVAAVFGILSTCTLPAYAGKTLDAIKSKGQLACGVNPGLEGFAAVDNQGNWKGIDVDVCKAVAAAVLSDANKVKWVPLNAVQRFAALQSGEIDILSRNTTWTLTRDASLGLNFTGTMFYDGQAFMVQKPKTDPVTKKTTGANITSVKQLKGATVCVRSGTTTERTLTDFSKANGLNLKAVVYESQEATDKAYFSGRCQAYTSDASNLASVRSAQAPNPADHVILPELISKEPFSPSVRRGDDEFFAIVKWVVYALIEAEEYGITQANVDDLKANSKDPAVQRILGTGEDMGRLLGLNKDWAYRAIKAEGNYGEMFERNVGAKSPLKLTRGLNNLWNKGGLLYVPPVR</sequence>
<evidence type="ECO:0000256" key="1">
    <source>
        <dbReference type="ARBA" id="ARBA00010333"/>
    </source>
</evidence>
<dbReference type="EMBL" id="CP013235">
    <property type="protein sequence ID" value="AMP08223.1"/>
    <property type="molecule type" value="Genomic_DNA"/>
</dbReference>
<dbReference type="InterPro" id="IPR018313">
    <property type="entry name" value="SBP_3_CS"/>
</dbReference>
<organism evidence="7 8">
    <name type="scientific">Collimonas arenae</name>
    <dbReference type="NCBI Taxonomy" id="279058"/>
    <lineage>
        <taxon>Bacteria</taxon>
        <taxon>Pseudomonadati</taxon>
        <taxon>Pseudomonadota</taxon>
        <taxon>Betaproteobacteria</taxon>
        <taxon>Burkholderiales</taxon>
        <taxon>Oxalobacteraceae</taxon>
        <taxon>Collimonas</taxon>
    </lineage>
</organism>
<evidence type="ECO:0000256" key="5">
    <source>
        <dbReference type="SAM" id="SignalP"/>
    </source>
</evidence>
<dbReference type="InterPro" id="IPR051455">
    <property type="entry name" value="Bact_solute-bind_prot3"/>
</dbReference>
<dbReference type="PANTHER" id="PTHR30085:SF7">
    <property type="entry name" value="AMINO-ACID ABC TRANSPORTER-BINDING PROTEIN YHDW-RELATED"/>
    <property type="match status" value="1"/>
</dbReference>
<keyword evidence="2" id="KW-0813">Transport</keyword>
<protein>
    <submittedName>
        <fullName evidence="7">Bacterial extracellular solute-binding s, 3 family protein</fullName>
    </submittedName>
</protein>
<dbReference type="InterPro" id="IPR001638">
    <property type="entry name" value="Solute-binding_3/MltF_N"/>
</dbReference>
<evidence type="ECO:0000256" key="4">
    <source>
        <dbReference type="RuleBase" id="RU003744"/>
    </source>
</evidence>
<comment type="similarity">
    <text evidence="1 4">Belongs to the bacterial solute-binding protein 3 family.</text>
</comment>
<dbReference type="OrthoDB" id="9777941at2"/>
<dbReference type="Pfam" id="PF00497">
    <property type="entry name" value="SBP_bac_3"/>
    <property type="match status" value="1"/>
</dbReference>
<dbReference type="SMART" id="SM00062">
    <property type="entry name" value="PBPb"/>
    <property type="match status" value="1"/>
</dbReference>
<evidence type="ECO:0000256" key="3">
    <source>
        <dbReference type="ARBA" id="ARBA00022729"/>
    </source>
</evidence>
<keyword evidence="8" id="KW-1185">Reference proteome</keyword>
<evidence type="ECO:0000256" key="2">
    <source>
        <dbReference type="ARBA" id="ARBA00022448"/>
    </source>
</evidence>
<evidence type="ECO:0000259" key="6">
    <source>
        <dbReference type="SMART" id="SM00062"/>
    </source>
</evidence>
<dbReference type="PANTHER" id="PTHR30085">
    <property type="entry name" value="AMINO ACID ABC TRANSPORTER PERMEASE"/>
    <property type="match status" value="1"/>
</dbReference>
<feature type="domain" description="Solute-binding protein family 3/N-terminal" evidence="6">
    <location>
        <begin position="38"/>
        <end position="279"/>
    </location>
</feature>
<dbReference type="PROSITE" id="PS01039">
    <property type="entry name" value="SBP_BACTERIAL_3"/>
    <property type="match status" value="1"/>
</dbReference>